<gene>
    <name evidence="1" type="ORF">JCGZ_17485</name>
</gene>
<sequence>MAASIGNGFFRSSMRMLGLFVVEARELVVDDRVDLAGFIERYLDPLDFEDLERQIFRTRALVFCLVSTRVLTGSVGWGDLGLADLVLQME</sequence>
<dbReference type="AlphaFoldDB" id="A0A067K5P3"/>
<proteinExistence type="predicted"/>
<reference evidence="1 2" key="1">
    <citation type="journal article" date="2014" name="PLoS ONE">
        <title>Global Analysis of Gene Expression Profiles in Physic Nut (Jatropha curcas L.) Seedlings Exposed to Salt Stress.</title>
        <authorList>
            <person name="Zhang L."/>
            <person name="Zhang C."/>
            <person name="Wu P."/>
            <person name="Chen Y."/>
            <person name="Li M."/>
            <person name="Jiang H."/>
            <person name="Wu G."/>
        </authorList>
    </citation>
    <scope>NUCLEOTIDE SEQUENCE [LARGE SCALE GENOMIC DNA]</scope>
    <source>
        <strain evidence="2">cv. GZQX0401</strain>
        <tissue evidence="1">Young leaves</tissue>
    </source>
</reference>
<dbReference type="Proteomes" id="UP000027138">
    <property type="component" value="Unassembled WGS sequence"/>
</dbReference>
<organism evidence="1 2">
    <name type="scientific">Jatropha curcas</name>
    <name type="common">Barbados nut</name>
    <dbReference type="NCBI Taxonomy" id="180498"/>
    <lineage>
        <taxon>Eukaryota</taxon>
        <taxon>Viridiplantae</taxon>
        <taxon>Streptophyta</taxon>
        <taxon>Embryophyta</taxon>
        <taxon>Tracheophyta</taxon>
        <taxon>Spermatophyta</taxon>
        <taxon>Magnoliopsida</taxon>
        <taxon>eudicotyledons</taxon>
        <taxon>Gunneridae</taxon>
        <taxon>Pentapetalae</taxon>
        <taxon>rosids</taxon>
        <taxon>fabids</taxon>
        <taxon>Malpighiales</taxon>
        <taxon>Euphorbiaceae</taxon>
        <taxon>Crotonoideae</taxon>
        <taxon>Jatropheae</taxon>
        <taxon>Jatropha</taxon>
    </lineage>
</organism>
<name>A0A067K5P3_JATCU</name>
<protein>
    <submittedName>
        <fullName evidence="1">Uncharacterized protein</fullName>
    </submittedName>
</protein>
<evidence type="ECO:0000313" key="1">
    <source>
        <dbReference type="EMBL" id="KDP30338.1"/>
    </source>
</evidence>
<evidence type="ECO:0000313" key="2">
    <source>
        <dbReference type="Proteomes" id="UP000027138"/>
    </source>
</evidence>
<keyword evidence="2" id="KW-1185">Reference proteome</keyword>
<dbReference type="EMBL" id="KK914693">
    <property type="protein sequence ID" value="KDP30338.1"/>
    <property type="molecule type" value="Genomic_DNA"/>
</dbReference>
<accession>A0A067K5P3</accession>